<organism evidence="9 10">
    <name type="scientific">Rossellomorea marisflavi</name>
    <dbReference type="NCBI Taxonomy" id="189381"/>
    <lineage>
        <taxon>Bacteria</taxon>
        <taxon>Bacillati</taxon>
        <taxon>Bacillota</taxon>
        <taxon>Bacilli</taxon>
        <taxon>Bacillales</taxon>
        <taxon>Bacillaceae</taxon>
        <taxon>Rossellomorea</taxon>
    </lineage>
</organism>
<keyword evidence="2" id="KW-1003">Cell membrane</keyword>
<evidence type="ECO:0000256" key="2">
    <source>
        <dbReference type="ARBA" id="ARBA00022475"/>
    </source>
</evidence>
<evidence type="ECO:0000256" key="1">
    <source>
        <dbReference type="ARBA" id="ARBA00004162"/>
    </source>
</evidence>
<dbReference type="Pfam" id="PF22819">
    <property type="entry name" value="TcaA_5th"/>
    <property type="match status" value="1"/>
</dbReference>
<comment type="subcellular location">
    <subcellularLocation>
        <location evidence="1">Cell membrane</location>
        <topology evidence="1">Single-pass membrane protein</topology>
    </subcellularLocation>
</comment>
<dbReference type="PANTHER" id="PTHR40038">
    <property type="entry name" value="MEMBRANE-ASSOCIATED PROTEIN TCAA"/>
    <property type="match status" value="1"/>
</dbReference>
<feature type="domain" description="TcaA protein NTF2-like" evidence="7">
    <location>
        <begin position="349"/>
        <end position="460"/>
    </location>
</feature>
<dbReference type="InterPro" id="IPR054528">
    <property type="entry name" value="TcaA_5th"/>
</dbReference>
<keyword evidence="3" id="KW-0812">Transmembrane</keyword>
<dbReference type="Pfam" id="PF22813">
    <property type="entry name" value="TcaA_2nd"/>
    <property type="match status" value="1"/>
</dbReference>
<feature type="domain" description="TcaA 4th" evidence="8">
    <location>
        <begin position="252"/>
        <end position="316"/>
    </location>
</feature>
<dbReference type="Pfam" id="PF22820">
    <property type="entry name" value="TcaA_3rd_4th"/>
    <property type="match status" value="1"/>
</dbReference>
<comment type="caution">
    <text evidence="9">The sequence shown here is derived from an EMBL/GenBank/DDBJ whole genome shotgun (WGS) entry which is preliminary data.</text>
</comment>
<evidence type="ECO:0000313" key="9">
    <source>
        <dbReference type="EMBL" id="KZE51632.1"/>
    </source>
</evidence>
<evidence type="ECO:0000259" key="7">
    <source>
        <dbReference type="Pfam" id="PF22819"/>
    </source>
</evidence>
<gene>
    <name evidence="9" type="ORF">AV649_14135</name>
</gene>
<reference evidence="10" key="1">
    <citation type="submission" date="2016-01" db="EMBL/GenBank/DDBJ databases">
        <title>Whole genome sequencing of Bhargavaea cecembensis T14.</title>
        <authorList>
            <person name="Hong K.W."/>
        </authorList>
    </citation>
    <scope>NUCLEOTIDE SEQUENCE [LARGE SCALE GENOMIC DNA]</scope>
    <source>
        <strain evidence="10">M19</strain>
    </source>
</reference>
<dbReference type="RefSeq" id="WP_063190718.1">
    <property type="nucleotide sequence ID" value="NZ_LQQY01000007.1"/>
</dbReference>
<dbReference type="OrthoDB" id="1682769at2"/>
<dbReference type="InterPro" id="IPR054530">
    <property type="entry name" value="TcaA_4th"/>
</dbReference>
<dbReference type="PANTHER" id="PTHR40038:SF1">
    <property type="entry name" value="MEMBRANE-ASSOCIATED PROTEIN TCAA"/>
    <property type="match status" value="1"/>
</dbReference>
<name>A0A165LC25_9BACI</name>
<protein>
    <recommendedName>
        <fullName evidence="11">Zinc-ribbon domain-containing protein</fullName>
    </recommendedName>
</protein>
<dbReference type="Proteomes" id="UP000076510">
    <property type="component" value="Unassembled WGS sequence"/>
</dbReference>
<evidence type="ECO:0000256" key="5">
    <source>
        <dbReference type="ARBA" id="ARBA00023136"/>
    </source>
</evidence>
<evidence type="ECO:0000256" key="3">
    <source>
        <dbReference type="ARBA" id="ARBA00022692"/>
    </source>
</evidence>
<dbReference type="AlphaFoldDB" id="A0A165LC25"/>
<accession>A0A165LC25</accession>
<dbReference type="EMBL" id="LQQY01000007">
    <property type="protein sequence ID" value="KZE51632.1"/>
    <property type="molecule type" value="Genomic_DNA"/>
</dbReference>
<evidence type="ECO:0000256" key="4">
    <source>
        <dbReference type="ARBA" id="ARBA00022989"/>
    </source>
</evidence>
<evidence type="ECO:0000259" key="6">
    <source>
        <dbReference type="Pfam" id="PF22813"/>
    </source>
</evidence>
<evidence type="ECO:0008006" key="11">
    <source>
        <dbReference type="Google" id="ProtNLM"/>
    </source>
</evidence>
<sequence length="466" mass="52776">MGFCKQCGKEYAEGQTFCKECGVPIKGKQEVPLSQSEQRKPWKKSHKILLITALLLMGGLCGGHEYMKSLYTPDKTVESFAAVVSKADVKRAEKIMNLDSIKQGKDEKGMKSYLAYLDTDLPYLTDQLEEHARSFRDGKLAPATITDENGNGLFTFMKGEKAFGIYDTYTLKVIPFNMAVYSDIETFEVILDGEKVTISEGNHVIKGVLPGGRPLIGTFDGSYSTFEEKQDLSFTEAYDNELEVSMDFGAGYVYLDEYGEISTLLINGKKQEKLPYDTPLGPFATDGSVTATGEFEYKGKTYKSEPLKIQTSGSNFLSFEYPELDGIREAEEEAFEQEAEEALEAERTEENIRTFIEDYTYESVQARNEGDFWLVEYMHHPDGEAYAESRDFIEYLYENDIKEEVIDFKVISIEEDGKDYLVTTQETFDIEDSAGEVSRKRYKTTYRITASAGVLQVWELIETNEI</sequence>
<evidence type="ECO:0000259" key="8">
    <source>
        <dbReference type="Pfam" id="PF22820"/>
    </source>
</evidence>
<keyword evidence="4" id="KW-1133">Transmembrane helix</keyword>
<dbReference type="GO" id="GO:0005886">
    <property type="term" value="C:plasma membrane"/>
    <property type="evidence" value="ECO:0007669"/>
    <property type="project" value="UniProtKB-SubCell"/>
</dbReference>
<evidence type="ECO:0000313" key="10">
    <source>
        <dbReference type="Proteomes" id="UP000076510"/>
    </source>
</evidence>
<proteinExistence type="predicted"/>
<dbReference type="InterPro" id="IPR054529">
    <property type="entry name" value="TcaA_2nd"/>
</dbReference>
<feature type="domain" description="TcaA second" evidence="6">
    <location>
        <begin position="73"/>
        <end position="173"/>
    </location>
</feature>
<keyword evidence="5" id="KW-0472">Membrane</keyword>